<keyword evidence="1" id="KW-0479">Metal-binding</keyword>
<feature type="domain" description="HpcH/HpaI aldolase/citrate lyase" evidence="3">
    <location>
        <begin position="60"/>
        <end position="257"/>
    </location>
</feature>
<dbReference type="PANTHER" id="PTHR30502">
    <property type="entry name" value="2-KETO-3-DEOXY-L-RHAMNONATE ALDOLASE"/>
    <property type="match status" value="1"/>
</dbReference>
<evidence type="ECO:0000256" key="1">
    <source>
        <dbReference type="ARBA" id="ARBA00022723"/>
    </source>
</evidence>
<dbReference type="GO" id="GO:0046872">
    <property type="term" value="F:metal ion binding"/>
    <property type="evidence" value="ECO:0007669"/>
    <property type="project" value="UniProtKB-KW"/>
</dbReference>
<name>A0A559M6F0_9HELO</name>
<evidence type="ECO:0000259" key="3">
    <source>
        <dbReference type="Pfam" id="PF03328"/>
    </source>
</evidence>
<dbReference type="Proteomes" id="UP000315522">
    <property type="component" value="Unassembled WGS sequence"/>
</dbReference>
<dbReference type="PANTHER" id="PTHR30502:SF9">
    <property type="entry name" value="HPCH_HPAI ALDOLASE_CITRATE LYASE DOMAIN-CONTAINING PROTEIN"/>
    <property type="match status" value="1"/>
</dbReference>
<dbReference type="InterPro" id="IPR005000">
    <property type="entry name" value="Aldolase/citrate-lyase_domain"/>
</dbReference>
<keyword evidence="2" id="KW-0456">Lyase</keyword>
<reference evidence="4 5" key="1">
    <citation type="submission" date="2018-05" db="EMBL/GenBank/DDBJ databases">
        <title>Genome sequencing and assembly of the regulated plant pathogen Lachnellula willkommii and related sister species for the development of diagnostic species identification markers.</title>
        <authorList>
            <person name="Giroux E."/>
            <person name="Bilodeau G."/>
        </authorList>
    </citation>
    <scope>NUCLEOTIDE SEQUENCE [LARGE SCALE GENOMIC DNA]</scope>
    <source>
        <strain evidence="4 5">CBS 172.35</strain>
    </source>
</reference>
<evidence type="ECO:0000313" key="5">
    <source>
        <dbReference type="Proteomes" id="UP000315522"/>
    </source>
</evidence>
<gene>
    <name evidence="4" type="primary">rhmA_1</name>
    <name evidence="4" type="ORF">LAWI1_G004936</name>
</gene>
<dbReference type="AlphaFoldDB" id="A0A559M6F0"/>
<evidence type="ECO:0000256" key="2">
    <source>
        <dbReference type="ARBA" id="ARBA00023239"/>
    </source>
</evidence>
<proteinExistence type="predicted"/>
<sequence>MSENIIANDNASVNPKLRLFNMLKAGHGAIATFMTLKGVRAAQVIAHTGVDVSATISRSAKKIADSLLQAIVIDCEHGHIGDSDMHDMVVAVSGSGVSPIIRIRGQSGDLIKRALDTGAHGIMVPTVNTSAEARAVISASKFPPIGVRGQGSPFACFEHGLATPSEYVAKANDSLVMMIQIETVAGVENVDEICQVDGVEINTHAKDLLFIGPNDLALSLLGYTPAKFTETVFLTAIDKVVASAKKHGKKVGILTVDGETTKKAKERFDMVVLSNDTRSLQAWYGKELKIARS</sequence>
<evidence type="ECO:0000313" key="4">
    <source>
        <dbReference type="EMBL" id="TVY88536.1"/>
    </source>
</evidence>
<dbReference type="GO" id="GO:0016832">
    <property type="term" value="F:aldehyde-lyase activity"/>
    <property type="evidence" value="ECO:0007669"/>
    <property type="project" value="TreeGrafter"/>
</dbReference>
<dbReference type="InterPro" id="IPR050251">
    <property type="entry name" value="HpcH-HpaI_aldolase"/>
</dbReference>
<dbReference type="Gene3D" id="3.20.20.60">
    <property type="entry name" value="Phosphoenolpyruvate-binding domains"/>
    <property type="match status" value="1"/>
</dbReference>
<dbReference type="GO" id="GO:0005737">
    <property type="term" value="C:cytoplasm"/>
    <property type="evidence" value="ECO:0007669"/>
    <property type="project" value="TreeGrafter"/>
</dbReference>
<keyword evidence="5" id="KW-1185">Reference proteome</keyword>
<comment type="caution">
    <text evidence="4">The sequence shown here is derived from an EMBL/GenBank/DDBJ whole genome shotgun (WGS) entry which is preliminary data.</text>
</comment>
<dbReference type="SUPFAM" id="SSF51621">
    <property type="entry name" value="Phosphoenolpyruvate/pyruvate domain"/>
    <property type="match status" value="1"/>
</dbReference>
<dbReference type="InterPro" id="IPR015813">
    <property type="entry name" value="Pyrv/PenolPyrv_kinase-like_dom"/>
</dbReference>
<dbReference type="EMBL" id="QGML01001680">
    <property type="protein sequence ID" value="TVY88536.1"/>
    <property type="molecule type" value="Genomic_DNA"/>
</dbReference>
<dbReference type="InterPro" id="IPR040442">
    <property type="entry name" value="Pyrv_kinase-like_dom_sf"/>
</dbReference>
<accession>A0A559M6F0</accession>
<protein>
    <submittedName>
        <fullName evidence="4">2-keto-3-deoxy-L-rhamnonate aldolase</fullName>
    </submittedName>
</protein>
<organism evidence="4 5">
    <name type="scientific">Lachnellula willkommii</name>
    <dbReference type="NCBI Taxonomy" id="215461"/>
    <lineage>
        <taxon>Eukaryota</taxon>
        <taxon>Fungi</taxon>
        <taxon>Dikarya</taxon>
        <taxon>Ascomycota</taxon>
        <taxon>Pezizomycotina</taxon>
        <taxon>Leotiomycetes</taxon>
        <taxon>Helotiales</taxon>
        <taxon>Lachnaceae</taxon>
        <taxon>Lachnellula</taxon>
    </lineage>
</organism>
<dbReference type="Pfam" id="PF03328">
    <property type="entry name" value="HpcH_HpaI"/>
    <property type="match status" value="1"/>
</dbReference>